<evidence type="ECO:0000313" key="1">
    <source>
        <dbReference type="EMBL" id="PWE22173.1"/>
    </source>
</evidence>
<protein>
    <recommendedName>
        <fullName evidence="3">DUF4885 domain-containing protein</fullName>
    </recommendedName>
</protein>
<dbReference type="EMBL" id="QEYI01000002">
    <property type="protein sequence ID" value="PWE22173.1"/>
    <property type="molecule type" value="Genomic_DNA"/>
</dbReference>
<dbReference type="Pfam" id="PF16226">
    <property type="entry name" value="DUF4885"/>
    <property type="match status" value="1"/>
</dbReference>
<gene>
    <name evidence="1" type="ORF">DF188_03420</name>
</gene>
<organism evidence="1 2">
    <name type="scientific">Aliarcobacter skirrowii</name>
    <dbReference type="NCBI Taxonomy" id="28200"/>
    <lineage>
        <taxon>Bacteria</taxon>
        <taxon>Pseudomonadati</taxon>
        <taxon>Campylobacterota</taxon>
        <taxon>Epsilonproteobacteria</taxon>
        <taxon>Campylobacterales</taxon>
        <taxon>Arcobacteraceae</taxon>
        <taxon>Aliarcobacter</taxon>
    </lineage>
</organism>
<dbReference type="RefSeq" id="WP_109076587.1">
    <property type="nucleotide sequence ID" value="NZ_QEYH01000004.1"/>
</dbReference>
<dbReference type="AlphaFoldDB" id="A0A2U2C1G6"/>
<accession>A0A2U2C1G6</accession>
<proteinExistence type="predicted"/>
<name>A0A2U2C1G6_9BACT</name>
<evidence type="ECO:0000313" key="2">
    <source>
        <dbReference type="Proteomes" id="UP000245014"/>
    </source>
</evidence>
<comment type="caution">
    <text evidence="1">The sequence shown here is derived from an EMBL/GenBank/DDBJ whole genome shotgun (WGS) entry which is preliminary data.</text>
</comment>
<sequence>MKINTNIQQFSSLSGIKVTQNNYIQQTNKNSEAVNININKNTLNSLNLLSSLDEETFLKAYDNSYINKNREAILKKLDDFYKQENIKNKSFQNPENHIFDKYYNPTSSYYKEGLSKVEREAGYRHELQYLKYNRLGNISFFDTNIKDMKATGGILDEALKRVYYRDNVNEQFSQLLNKYGIEIPKDTNISFTIDPYDYKVSVSGIEDKSLASLLEDVLNTANNSKELFIHIMQSNFEYGNNQINRTNEEKYYLLHEIKNKTGYDLRDLENIDGKFLTEDGIDIIEIYKKGVIETKTIPEEYKGLVFESNVKKLNDLAQKGFLNVPDMILSIDYKNGSFYDVGQSENFGVGKRDWIDKLEATLPKTIGEVFKEYYKDTPNFENKQDIIKEALNLNTQTLDSLKSEAKGLFEEYGTSDMELIKLILMQKYLIGKEDSQADKEFYKLLKEWEKQTKEIT</sequence>
<reference evidence="1 2" key="1">
    <citation type="submission" date="2018-05" db="EMBL/GenBank/DDBJ databases">
        <title>Antimicrobial susceptibility testing and genomic analysis of Arcobacter skirrowii strains and one Arcobacter butzleri isolated from German poultry farms.</title>
        <authorList>
            <person name="Haenel I."/>
            <person name="Hotzel H."/>
            <person name="Tomaso H."/>
            <person name="Busch A."/>
        </authorList>
    </citation>
    <scope>NUCLEOTIDE SEQUENCE [LARGE SCALE GENOMIC DNA]</scope>
    <source>
        <strain evidence="2">v</strain>
    </source>
</reference>
<dbReference type="InterPro" id="IPR032617">
    <property type="entry name" value="DUF4885"/>
</dbReference>
<evidence type="ECO:0008006" key="3">
    <source>
        <dbReference type="Google" id="ProtNLM"/>
    </source>
</evidence>
<dbReference type="Proteomes" id="UP000245014">
    <property type="component" value="Unassembled WGS sequence"/>
</dbReference>